<comment type="caution">
    <text evidence="8">The sequence shown here is derived from an EMBL/GenBank/DDBJ whole genome shotgun (WGS) entry which is preliminary data.</text>
</comment>
<evidence type="ECO:0000256" key="1">
    <source>
        <dbReference type="ARBA" id="ARBA00022649"/>
    </source>
</evidence>
<dbReference type="GO" id="GO:0090729">
    <property type="term" value="F:toxin activity"/>
    <property type="evidence" value="ECO:0007669"/>
    <property type="project" value="UniProtKB-KW"/>
</dbReference>
<dbReference type="Proteomes" id="UP000016462">
    <property type="component" value="Unassembled WGS sequence"/>
</dbReference>
<dbReference type="HAMAP" id="MF_00265">
    <property type="entry name" value="VapC_Nob1"/>
    <property type="match status" value="1"/>
</dbReference>
<dbReference type="OrthoDB" id="5072366at2"/>
<protein>
    <recommendedName>
        <fullName evidence="6">Ribonuclease VapC</fullName>
        <shortName evidence="6">RNase VapC</shortName>
        <ecNumber evidence="6">3.1.-.-</ecNumber>
    </recommendedName>
    <alternativeName>
        <fullName evidence="6">Toxin VapC</fullName>
    </alternativeName>
</protein>
<keyword evidence="1 6" id="KW-1277">Toxin-antitoxin system</keyword>
<dbReference type="PANTHER" id="PTHR38826">
    <property type="entry name" value="RIBONUCLEASE VAPC13"/>
    <property type="match status" value="1"/>
</dbReference>
<dbReference type="AlphaFoldDB" id="U1MN67"/>
<dbReference type="InterPro" id="IPR022907">
    <property type="entry name" value="VapC_family"/>
</dbReference>
<dbReference type="EC" id="3.1.-.-" evidence="6"/>
<keyword evidence="6" id="KW-0800">Toxin</keyword>
<comment type="function">
    <text evidence="6">Toxic component of a toxin-antitoxin (TA) system. An RNase.</text>
</comment>
<evidence type="ECO:0000256" key="6">
    <source>
        <dbReference type="HAMAP-Rule" id="MF_00265"/>
    </source>
</evidence>
<sequence length="145" mass="15147">MILLDTSVLVYAVGAEHPLREPCRAVIAAVGDGTLAATTTVEVLQEFAHVRARRRGRDDAAALTERYATALAPLISVDAGDLSAGLRLFREHEPLGAFDAVLAAVAQRRDHVRALVSADRGFASIPGLVHLDPGASGFRAAAGIG</sequence>
<evidence type="ECO:0000256" key="3">
    <source>
        <dbReference type="ARBA" id="ARBA00022723"/>
    </source>
</evidence>
<dbReference type="EMBL" id="ASHR01000035">
    <property type="protein sequence ID" value="ERG63306.1"/>
    <property type="molecule type" value="Genomic_DNA"/>
</dbReference>
<keyword evidence="2 6" id="KW-0540">Nuclease</keyword>
<feature type="binding site" evidence="6">
    <location>
        <position position="99"/>
    </location>
    <ligand>
        <name>Mg(2+)</name>
        <dbReference type="ChEBI" id="CHEBI:18420"/>
    </ligand>
</feature>
<keyword evidence="3 6" id="KW-0479">Metal-binding</keyword>
<dbReference type="Pfam" id="PF01850">
    <property type="entry name" value="PIN"/>
    <property type="match status" value="1"/>
</dbReference>
<organism evidence="8 9">
    <name type="scientific">Agrococcus pavilionensis RW1</name>
    <dbReference type="NCBI Taxonomy" id="1330458"/>
    <lineage>
        <taxon>Bacteria</taxon>
        <taxon>Bacillati</taxon>
        <taxon>Actinomycetota</taxon>
        <taxon>Actinomycetes</taxon>
        <taxon>Micrococcales</taxon>
        <taxon>Microbacteriaceae</taxon>
        <taxon>Agrococcus</taxon>
    </lineage>
</organism>
<comment type="similarity">
    <text evidence="6">Belongs to the PINc/VapC protein family.</text>
</comment>
<dbReference type="SUPFAM" id="SSF88723">
    <property type="entry name" value="PIN domain-like"/>
    <property type="match status" value="1"/>
</dbReference>
<evidence type="ECO:0000259" key="7">
    <source>
        <dbReference type="Pfam" id="PF01850"/>
    </source>
</evidence>
<evidence type="ECO:0000313" key="9">
    <source>
        <dbReference type="Proteomes" id="UP000016462"/>
    </source>
</evidence>
<dbReference type="InterPro" id="IPR029060">
    <property type="entry name" value="PIN-like_dom_sf"/>
</dbReference>
<evidence type="ECO:0000256" key="2">
    <source>
        <dbReference type="ARBA" id="ARBA00022722"/>
    </source>
</evidence>
<dbReference type="InterPro" id="IPR002716">
    <property type="entry name" value="PIN_dom"/>
</dbReference>
<accession>U1MN67</accession>
<comment type="cofactor">
    <cofactor evidence="6">
        <name>Mg(2+)</name>
        <dbReference type="ChEBI" id="CHEBI:18420"/>
    </cofactor>
</comment>
<proteinExistence type="inferred from homology"/>
<name>U1MN67_9MICO</name>
<dbReference type="Gene3D" id="3.40.50.1010">
    <property type="entry name" value="5'-nuclease"/>
    <property type="match status" value="1"/>
</dbReference>
<feature type="binding site" evidence="6">
    <location>
        <position position="5"/>
    </location>
    <ligand>
        <name>Mg(2+)</name>
        <dbReference type="ChEBI" id="CHEBI:18420"/>
    </ligand>
</feature>
<dbReference type="PANTHER" id="PTHR38826:SF5">
    <property type="entry name" value="RIBONUCLEASE VAPC13"/>
    <property type="match status" value="1"/>
</dbReference>
<keyword evidence="5 6" id="KW-0460">Magnesium</keyword>
<evidence type="ECO:0000256" key="4">
    <source>
        <dbReference type="ARBA" id="ARBA00022801"/>
    </source>
</evidence>
<dbReference type="InterPro" id="IPR052106">
    <property type="entry name" value="PINc/VapC_TA"/>
</dbReference>
<dbReference type="GO" id="GO:0004540">
    <property type="term" value="F:RNA nuclease activity"/>
    <property type="evidence" value="ECO:0007669"/>
    <property type="project" value="InterPro"/>
</dbReference>
<keyword evidence="4 6" id="KW-0378">Hydrolase</keyword>
<keyword evidence="9" id="KW-1185">Reference proteome</keyword>
<feature type="domain" description="PIN" evidence="7">
    <location>
        <begin position="2"/>
        <end position="126"/>
    </location>
</feature>
<evidence type="ECO:0000256" key="5">
    <source>
        <dbReference type="ARBA" id="ARBA00022842"/>
    </source>
</evidence>
<evidence type="ECO:0000313" key="8">
    <source>
        <dbReference type="EMBL" id="ERG63306.1"/>
    </source>
</evidence>
<gene>
    <name evidence="6" type="primary">vapC</name>
    <name evidence="8" type="ORF">L332_02410</name>
</gene>
<dbReference type="GO" id="GO:0000287">
    <property type="term" value="F:magnesium ion binding"/>
    <property type="evidence" value="ECO:0007669"/>
    <property type="project" value="UniProtKB-UniRule"/>
</dbReference>
<dbReference type="GO" id="GO:0016787">
    <property type="term" value="F:hydrolase activity"/>
    <property type="evidence" value="ECO:0007669"/>
    <property type="project" value="UniProtKB-KW"/>
</dbReference>
<reference evidence="8 9" key="1">
    <citation type="journal article" date="2013" name="Genome Announc.">
        <title>First draft genome sequence from a member of the genus agrococcus, isolated from modern microbialites.</title>
        <authorList>
            <person name="White R.A.III."/>
            <person name="Grassa C.J."/>
            <person name="Suttle C.A."/>
        </authorList>
    </citation>
    <scope>NUCLEOTIDE SEQUENCE [LARGE SCALE GENOMIC DNA]</scope>
    <source>
        <strain evidence="8 9">RW1</strain>
    </source>
</reference>
<dbReference type="RefSeq" id="WP_021011546.1">
    <property type="nucleotide sequence ID" value="NZ_ASHR01000035.1"/>
</dbReference>